<name>A0A5B7YEC1_9ALTE</name>
<dbReference type="AlphaFoldDB" id="A0A5B7YEC1"/>
<dbReference type="SUPFAM" id="SSF47175">
    <property type="entry name" value="Cytochromes"/>
    <property type="match status" value="1"/>
</dbReference>
<dbReference type="GO" id="GO:0005506">
    <property type="term" value="F:iron ion binding"/>
    <property type="evidence" value="ECO:0007669"/>
    <property type="project" value="InterPro"/>
</dbReference>
<feature type="binding site" description="covalent" evidence="7">
    <location>
        <position position="152"/>
    </location>
    <ligand>
        <name>heme c</name>
        <dbReference type="ChEBI" id="CHEBI:61717"/>
    </ligand>
</feature>
<keyword evidence="2 7" id="KW-0349">Heme</keyword>
<feature type="signal peptide" evidence="8">
    <location>
        <begin position="1"/>
        <end position="22"/>
    </location>
</feature>
<dbReference type="EMBL" id="CP039852">
    <property type="protein sequence ID" value="QCZ93961.1"/>
    <property type="molecule type" value="Genomic_DNA"/>
</dbReference>
<dbReference type="GO" id="GO:0042597">
    <property type="term" value="C:periplasmic space"/>
    <property type="evidence" value="ECO:0007669"/>
    <property type="project" value="InterPro"/>
</dbReference>
<dbReference type="InterPro" id="IPR002321">
    <property type="entry name" value="Cyt_c_II"/>
</dbReference>
<organism evidence="9 10">
    <name type="scientific">Salinimonas iocasae</name>
    <dbReference type="NCBI Taxonomy" id="2572577"/>
    <lineage>
        <taxon>Bacteria</taxon>
        <taxon>Pseudomonadati</taxon>
        <taxon>Pseudomonadota</taxon>
        <taxon>Gammaproteobacteria</taxon>
        <taxon>Alteromonadales</taxon>
        <taxon>Alteromonadaceae</taxon>
        <taxon>Alteromonas/Salinimonas group</taxon>
        <taxon>Salinimonas</taxon>
    </lineage>
</organism>
<dbReference type="KEGG" id="salk:FBQ74_10925"/>
<feature type="binding site" description="covalent" evidence="7">
    <location>
        <position position="149"/>
    </location>
    <ligand>
        <name>heme c</name>
        <dbReference type="ChEBI" id="CHEBI:61717"/>
    </ligand>
</feature>
<dbReference type="Pfam" id="PF01322">
    <property type="entry name" value="Cytochrom_C_2"/>
    <property type="match status" value="1"/>
</dbReference>
<dbReference type="InterPro" id="IPR015984">
    <property type="entry name" value="Cyt_c_prime_subgr"/>
</dbReference>
<evidence type="ECO:0000313" key="9">
    <source>
        <dbReference type="EMBL" id="QCZ93961.1"/>
    </source>
</evidence>
<evidence type="ECO:0000256" key="6">
    <source>
        <dbReference type="PIRSR" id="PIRSR000027-1"/>
    </source>
</evidence>
<evidence type="ECO:0000256" key="8">
    <source>
        <dbReference type="SAM" id="SignalP"/>
    </source>
</evidence>
<comment type="PTM">
    <text evidence="7">Binds 1 heme group per subunit.</text>
</comment>
<gene>
    <name evidence="9" type="ORF">FBQ74_10925</name>
</gene>
<keyword evidence="3 6" id="KW-0479">Metal-binding</keyword>
<keyword evidence="4" id="KW-0249">Electron transport</keyword>
<proteinExistence type="predicted"/>
<protein>
    <submittedName>
        <fullName evidence="9">Cytochrome c</fullName>
    </submittedName>
</protein>
<keyword evidence="1" id="KW-0813">Transport</keyword>
<dbReference type="GO" id="GO:0022900">
    <property type="term" value="P:electron transport chain"/>
    <property type="evidence" value="ECO:0007669"/>
    <property type="project" value="InterPro"/>
</dbReference>
<evidence type="ECO:0000256" key="4">
    <source>
        <dbReference type="ARBA" id="ARBA00022982"/>
    </source>
</evidence>
<dbReference type="Gene3D" id="1.20.120.10">
    <property type="entry name" value="Cytochrome c/b562"/>
    <property type="match status" value="1"/>
</dbReference>
<reference evidence="9 10" key="1">
    <citation type="submission" date="2019-04" db="EMBL/GenBank/DDBJ databases">
        <title>Salinimonas iocasae sp. nov., a halophilic bacterium isolated from the outer tube casing of tubeworms in Okinawa Trough.</title>
        <authorList>
            <person name="Zhang H."/>
            <person name="Wang H."/>
            <person name="Li C."/>
        </authorList>
    </citation>
    <scope>NUCLEOTIDE SEQUENCE [LARGE SCALE GENOMIC DNA]</scope>
    <source>
        <strain evidence="9 10">KX18D6</strain>
    </source>
</reference>
<evidence type="ECO:0000256" key="2">
    <source>
        <dbReference type="ARBA" id="ARBA00022617"/>
    </source>
</evidence>
<keyword evidence="5 6" id="KW-0408">Iron</keyword>
<dbReference type="Proteomes" id="UP000304912">
    <property type="component" value="Chromosome"/>
</dbReference>
<evidence type="ECO:0000256" key="3">
    <source>
        <dbReference type="ARBA" id="ARBA00022723"/>
    </source>
</evidence>
<keyword evidence="10" id="KW-1185">Reference proteome</keyword>
<dbReference type="PRINTS" id="PR00608">
    <property type="entry name" value="CYTCHROMECII"/>
</dbReference>
<dbReference type="GO" id="GO:0020037">
    <property type="term" value="F:heme binding"/>
    <property type="evidence" value="ECO:0007669"/>
    <property type="project" value="InterPro"/>
</dbReference>
<evidence type="ECO:0000256" key="7">
    <source>
        <dbReference type="PIRSR" id="PIRSR000027-2"/>
    </source>
</evidence>
<dbReference type="GO" id="GO:0009055">
    <property type="term" value="F:electron transfer activity"/>
    <property type="evidence" value="ECO:0007669"/>
    <property type="project" value="InterPro"/>
</dbReference>
<dbReference type="RefSeq" id="WP_139756703.1">
    <property type="nucleotide sequence ID" value="NZ_CP039852.1"/>
</dbReference>
<sequence length="159" mass="17205">MKRVFLISAAVAGLTFGLPAQSAEVTEAMSQKHAEAYVDYRQSVFTLLKSNIAPLGGMAKGKIDYDTQVMQTNGMRMEQLAAMLSDYLRVDTSDSGVESSAKASLWSNFDDVEGKIADLKNAAANLQTVAKSGDESQYRDAIGKLGSTCKSCHDDYKMD</sequence>
<feature type="chain" id="PRO_5022746677" evidence="8">
    <location>
        <begin position="23"/>
        <end position="159"/>
    </location>
</feature>
<dbReference type="OrthoDB" id="5520910at2"/>
<evidence type="ECO:0000256" key="5">
    <source>
        <dbReference type="ARBA" id="ARBA00023004"/>
    </source>
</evidence>
<dbReference type="InterPro" id="IPR010980">
    <property type="entry name" value="Cyt_c/b562"/>
</dbReference>
<feature type="binding site" description="axial binding residue" evidence="6">
    <location>
        <position position="153"/>
    </location>
    <ligand>
        <name>heme c</name>
        <dbReference type="ChEBI" id="CHEBI:61717"/>
    </ligand>
    <ligandPart>
        <name>Fe</name>
        <dbReference type="ChEBI" id="CHEBI:18248"/>
    </ligandPart>
</feature>
<evidence type="ECO:0000313" key="10">
    <source>
        <dbReference type="Proteomes" id="UP000304912"/>
    </source>
</evidence>
<keyword evidence="8" id="KW-0732">Signal</keyword>
<evidence type="ECO:0000256" key="1">
    <source>
        <dbReference type="ARBA" id="ARBA00022448"/>
    </source>
</evidence>
<accession>A0A5B7YEC1</accession>
<dbReference type="PROSITE" id="PS51009">
    <property type="entry name" value="CYTCII"/>
    <property type="match status" value="1"/>
</dbReference>
<dbReference type="InterPro" id="IPR012127">
    <property type="entry name" value="Cyt_c_prime"/>
</dbReference>
<dbReference type="PIRSF" id="PIRSF000027">
    <property type="entry name" value="Cytc_c_prime"/>
    <property type="match status" value="1"/>
</dbReference>